<dbReference type="Gene3D" id="1.20.120.530">
    <property type="entry name" value="GntR ligand-binding domain-like"/>
    <property type="match status" value="1"/>
</dbReference>
<dbReference type="SUPFAM" id="SSF46785">
    <property type="entry name" value="Winged helix' DNA-binding domain"/>
    <property type="match status" value="1"/>
</dbReference>
<feature type="domain" description="HTH gntR-type" evidence="4">
    <location>
        <begin position="23"/>
        <end position="91"/>
    </location>
</feature>
<accession>A0A1Y6K723</accession>
<dbReference type="PRINTS" id="PR00035">
    <property type="entry name" value="HTHGNTR"/>
</dbReference>
<keyword evidence="2" id="KW-0238">DNA-binding</keyword>
<dbReference type="GO" id="GO:0003677">
    <property type="term" value="F:DNA binding"/>
    <property type="evidence" value="ECO:0007669"/>
    <property type="project" value="UniProtKB-KW"/>
</dbReference>
<dbReference type="KEGG" id="abat:CFX1CAM_1592"/>
<dbReference type="InterPro" id="IPR000524">
    <property type="entry name" value="Tscrpt_reg_HTH_GntR"/>
</dbReference>
<evidence type="ECO:0000256" key="2">
    <source>
        <dbReference type="ARBA" id="ARBA00023125"/>
    </source>
</evidence>
<proteinExistence type="predicted"/>
<evidence type="ECO:0000313" key="5">
    <source>
        <dbReference type="EMBL" id="SMX54657.1"/>
    </source>
</evidence>
<evidence type="ECO:0000256" key="1">
    <source>
        <dbReference type="ARBA" id="ARBA00023015"/>
    </source>
</evidence>
<dbReference type="InterPro" id="IPR008920">
    <property type="entry name" value="TF_FadR/GntR_C"/>
</dbReference>
<sequence>MYHTGMTTYQLNEVTSSKWQHISKPAQIAERRLISAILDGTFAINSHLPGERELAEFLGVTRPTLRETLGRLERDGWVEINQGKATRVCDYWKEGNLGVLNTLSRFPEHMPDNFIENLLIARLAMAPIYTAMAVENAPVEIGSFLAGRHNLGEDPGHYAHFDWEVHHTLTLLSNNPVFVMILNGFKDLYLRLAPYYFKIASARQHSIHFYRDLAHAAEKGDPNQARILSDMVMRESMIFWQQVKLDLFERRKP</sequence>
<evidence type="ECO:0000256" key="3">
    <source>
        <dbReference type="ARBA" id="ARBA00023163"/>
    </source>
</evidence>
<dbReference type="AlphaFoldDB" id="A0A1Y6K723"/>
<dbReference type="Proteomes" id="UP000195514">
    <property type="component" value="Chromosome I"/>
</dbReference>
<dbReference type="PANTHER" id="PTHR43537">
    <property type="entry name" value="TRANSCRIPTIONAL REGULATOR, GNTR FAMILY"/>
    <property type="match status" value="1"/>
</dbReference>
<protein>
    <recommendedName>
        <fullName evidence="4">HTH gntR-type domain-containing protein</fullName>
    </recommendedName>
</protein>
<dbReference type="CDD" id="cd07377">
    <property type="entry name" value="WHTH_GntR"/>
    <property type="match status" value="1"/>
</dbReference>
<dbReference type="GO" id="GO:0000062">
    <property type="term" value="F:fatty-acyl-CoA binding"/>
    <property type="evidence" value="ECO:0007669"/>
    <property type="project" value="InterPro"/>
</dbReference>
<keyword evidence="6" id="KW-1185">Reference proteome</keyword>
<dbReference type="PANTHER" id="PTHR43537:SF52">
    <property type="entry name" value="FATTY ACID METABOLISM REGULATOR PROTEIN"/>
    <property type="match status" value="1"/>
</dbReference>
<dbReference type="Pfam" id="PF00392">
    <property type="entry name" value="GntR"/>
    <property type="match status" value="1"/>
</dbReference>
<keyword evidence="3" id="KW-0804">Transcription</keyword>
<dbReference type="InterPro" id="IPR036390">
    <property type="entry name" value="WH_DNA-bd_sf"/>
</dbReference>
<dbReference type="Gene3D" id="1.10.10.10">
    <property type="entry name" value="Winged helix-like DNA-binding domain superfamily/Winged helix DNA-binding domain"/>
    <property type="match status" value="1"/>
</dbReference>
<dbReference type="InterPro" id="IPR036388">
    <property type="entry name" value="WH-like_DNA-bd_sf"/>
</dbReference>
<dbReference type="GO" id="GO:0019217">
    <property type="term" value="P:regulation of fatty acid metabolic process"/>
    <property type="evidence" value="ECO:0007669"/>
    <property type="project" value="InterPro"/>
</dbReference>
<dbReference type="GO" id="GO:0003700">
    <property type="term" value="F:DNA-binding transcription factor activity"/>
    <property type="evidence" value="ECO:0007669"/>
    <property type="project" value="InterPro"/>
</dbReference>
<dbReference type="NCBIfam" id="NF003444">
    <property type="entry name" value="PRK04984.1"/>
    <property type="match status" value="1"/>
</dbReference>
<dbReference type="PROSITE" id="PS50949">
    <property type="entry name" value="HTH_GNTR"/>
    <property type="match status" value="1"/>
</dbReference>
<gene>
    <name evidence="5" type="ORF">CFX1CAM_1592</name>
</gene>
<evidence type="ECO:0000259" key="4">
    <source>
        <dbReference type="PROSITE" id="PS50949"/>
    </source>
</evidence>
<organism evidence="5 6">
    <name type="scientific">Candidatus Brevifilum fermentans</name>
    <dbReference type="NCBI Taxonomy" id="1986204"/>
    <lineage>
        <taxon>Bacteria</taxon>
        <taxon>Bacillati</taxon>
        <taxon>Chloroflexota</taxon>
        <taxon>Anaerolineae</taxon>
        <taxon>Anaerolineales</taxon>
        <taxon>Anaerolineaceae</taxon>
        <taxon>Candidatus Brevifilum</taxon>
    </lineage>
</organism>
<dbReference type="Pfam" id="PF07840">
    <property type="entry name" value="FadR_C"/>
    <property type="match status" value="1"/>
</dbReference>
<evidence type="ECO:0000313" key="6">
    <source>
        <dbReference type="Proteomes" id="UP000195514"/>
    </source>
</evidence>
<dbReference type="InterPro" id="IPR028374">
    <property type="entry name" value="FadR_C"/>
</dbReference>
<dbReference type="SUPFAM" id="SSF48008">
    <property type="entry name" value="GntR ligand-binding domain-like"/>
    <property type="match status" value="1"/>
</dbReference>
<dbReference type="EMBL" id="LT859958">
    <property type="protein sequence ID" value="SMX54657.1"/>
    <property type="molecule type" value="Genomic_DNA"/>
</dbReference>
<name>A0A1Y6K723_9CHLR</name>
<keyword evidence="1" id="KW-0805">Transcription regulation</keyword>
<reference evidence="6" key="1">
    <citation type="submission" date="2017-05" db="EMBL/GenBank/DDBJ databases">
        <authorList>
            <person name="Kirkegaard R."/>
            <person name="Mcilroy J S."/>
        </authorList>
    </citation>
    <scope>NUCLEOTIDE SEQUENCE [LARGE SCALE GENOMIC DNA]</scope>
</reference>
<dbReference type="SMART" id="SM00345">
    <property type="entry name" value="HTH_GNTR"/>
    <property type="match status" value="1"/>
</dbReference>